<comment type="caution">
    <text evidence="2">The sequence shown here is derived from an EMBL/GenBank/DDBJ whole genome shotgun (WGS) entry which is preliminary data.</text>
</comment>
<dbReference type="RefSeq" id="WP_225553004.1">
    <property type="nucleotide sequence ID" value="NZ_JADEYP010000015.1"/>
</dbReference>
<sequence>MKKQFVLNLLLNLGLVFMVMSGYSAYQSGNMLILGVAIALSVVLIYLKIVLLKHVKADYRKRQEQSHNDATKNKRV</sequence>
<evidence type="ECO:0000256" key="1">
    <source>
        <dbReference type="SAM" id="Phobius"/>
    </source>
</evidence>
<evidence type="ECO:0000313" key="2">
    <source>
        <dbReference type="EMBL" id="MCA5005359.1"/>
    </source>
</evidence>
<keyword evidence="1" id="KW-1133">Transmembrane helix</keyword>
<feature type="transmembrane region" description="Helical" evidence="1">
    <location>
        <begin position="7"/>
        <end position="26"/>
    </location>
</feature>
<keyword evidence="1" id="KW-0472">Membrane</keyword>
<proteinExistence type="predicted"/>
<keyword evidence="3" id="KW-1185">Reference proteome</keyword>
<reference evidence="2" key="1">
    <citation type="submission" date="2020-10" db="EMBL/GenBank/DDBJ databases">
        <authorList>
            <person name="Lu T."/>
            <person name="Wang Q."/>
            <person name="Han X."/>
        </authorList>
    </citation>
    <scope>NUCLEOTIDE SEQUENCE</scope>
    <source>
        <strain evidence="2">WQ 366</strain>
    </source>
</reference>
<evidence type="ECO:0000313" key="3">
    <source>
        <dbReference type="Proteomes" id="UP001165302"/>
    </source>
</evidence>
<dbReference type="InterPro" id="IPR045938">
    <property type="entry name" value="DUF6358"/>
</dbReference>
<gene>
    <name evidence="2" type="ORF">IPZ78_09355</name>
</gene>
<dbReference type="Pfam" id="PF19885">
    <property type="entry name" value="DUF6358"/>
    <property type="match status" value="1"/>
</dbReference>
<feature type="transmembrane region" description="Helical" evidence="1">
    <location>
        <begin position="32"/>
        <end position="52"/>
    </location>
</feature>
<dbReference type="EMBL" id="JADEYP010000015">
    <property type="protein sequence ID" value="MCA5005359.1"/>
    <property type="molecule type" value="Genomic_DNA"/>
</dbReference>
<accession>A0ABS7Z5D3</accession>
<dbReference type="Proteomes" id="UP001165302">
    <property type="component" value="Unassembled WGS sequence"/>
</dbReference>
<organism evidence="2 3">
    <name type="scientific">Sphingobacterium bovistauri</name>
    <dbReference type="NCBI Taxonomy" id="2781959"/>
    <lineage>
        <taxon>Bacteria</taxon>
        <taxon>Pseudomonadati</taxon>
        <taxon>Bacteroidota</taxon>
        <taxon>Sphingobacteriia</taxon>
        <taxon>Sphingobacteriales</taxon>
        <taxon>Sphingobacteriaceae</taxon>
        <taxon>Sphingobacterium</taxon>
    </lineage>
</organism>
<name>A0ABS7Z5D3_9SPHI</name>
<protein>
    <submittedName>
        <fullName evidence="2">Sortase</fullName>
    </submittedName>
</protein>
<keyword evidence="1" id="KW-0812">Transmembrane</keyword>